<gene>
    <name evidence="14" type="ORF">SAMN05443529_10498</name>
</gene>
<proteinExistence type="inferred from homology"/>
<dbReference type="Gene3D" id="3.10.580.10">
    <property type="entry name" value="CBS-domain"/>
    <property type="match status" value="1"/>
</dbReference>
<evidence type="ECO:0000259" key="12">
    <source>
        <dbReference type="PROSITE" id="PS51371"/>
    </source>
</evidence>
<evidence type="ECO:0000256" key="4">
    <source>
        <dbReference type="ARBA" id="ARBA00022692"/>
    </source>
</evidence>
<dbReference type="InterPro" id="IPR046342">
    <property type="entry name" value="CBS_dom_sf"/>
</dbReference>
<reference evidence="15" key="1">
    <citation type="submission" date="2016-10" db="EMBL/GenBank/DDBJ databases">
        <authorList>
            <person name="Varghese N."/>
            <person name="Submissions S."/>
        </authorList>
    </citation>
    <scope>NUCLEOTIDE SEQUENCE [LARGE SCALE GENOMIC DNA]</scope>
    <source>
        <strain evidence="15">DSM 8344</strain>
    </source>
</reference>
<dbReference type="GO" id="GO:0050660">
    <property type="term" value="F:flavin adenine dinucleotide binding"/>
    <property type="evidence" value="ECO:0007669"/>
    <property type="project" value="InterPro"/>
</dbReference>
<evidence type="ECO:0000256" key="11">
    <source>
        <dbReference type="SAM" id="Phobius"/>
    </source>
</evidence>
<evidence type="ECO:0000256" key="6">
    <source>
        <dbReference type="ARBA" id="ARBA00022989"/>
    </source>
</evidence>
<evidence type="ECO:0000256" key="1">
    <source>
        <dbReference type="ARBA" id="ARBA00004651"/>
    </source>
</evidence>
<dbReference type="PANTHER" id="PTHR43099:SF2">
    <property type="entry name" value="UPF0053 PROTEIN YRKA"/>
    <property type="match status" value="1"/>
</dbReference>
<evidence type="ECO:0000256" key="10">
    <source>
        <dbReference type="PROSITE-ProRule" id="PRU01193"/>
    </source>
</evidence>
<accession>A0A1G7VEE0</accession>
<dbReference type="CDD" id="cd04590">
    <property type="entry name" value="CBS_pair_CorC_HlyC_assoc"/>
    <property type="match status" value="1"/>
</dbReference>
<keyword evidence="15" id="KW-1185">Reference proteome</keyword>
<keyword evidence="4 10" id="KW-0812">Transmembrane</keyword>
<dbReference type="Proteomes" id="UP000198656">
    <property type="component" value="Unassembled WGS sequence"/>
</dbReference>
<evidence type="ECO:0000256" key="9">
    <source>
        <dbReference type="PROSITE-ProRule" id="PRU00703"/>
    </source>
</evidence>
<dbReference type="InterPro" id="IPR036318">
    <property type="entry name" value="FAD-bd_PCMH-like_sf"/>
</dbReference>
<dbReference type="Pfam" id="PF01595">
    <property type="entry name" value="CNNM"/>
    <property type="match status" value="1"/>
</dbReference>
<keyword evidence="5" id="KW-0677">Repeat</keyword>
<feature type="transmembrane region" description="Helical" evidence="11">
    <location>
        <begin position="102"/>
        <end position="121"/>
    </location>
</feature>
<feature type="domain" description="CBS" evidence="12">
    <location>
        <begin position="188"/>
        <end position="249"/>
    </location>
</feature>
<dbReference type="GO" id="GO:0005886">
    <property type="term" value="C:plasma membrane"/>
    <property type="evidence" value="ECO:0007669"/>
    <property type="project" value="UniProtKB-SubCell"/>
</dbReference>
<dbReference type="InterPro" id="IPR002550">
    <property type="entry name" value="CNNM"/>
</dbReference>
<keyword evidence="6 10" id="KW-1133">Transmembrane helix</keyword>
<dbReference type="Pfam" id="PF00571">
    <property type="entry name" value="CBS"/>
    <property type="match status" value="2"/>
</dbReference>
<feature type="domain" description="CBS" evidence="12">
    <location>
        <begin position="252"/>
        <end position="309"/>
    </location>
</feature>
<dbReference type="SUPFAM" id="SSF56176">
    <property type="entry name" value="FAD-binding/transporter-associated domain-like"/>
    <property type="match status" value="1"/>
</dbReference>
<feature type="transmembrane region" description="Helical" evidence="11">
    <location>
        <begin position="65"/>
        <end position="90"/>
    </location>
</feature>
<protein>
    <submittedName>
        <fullName evidence="14">Hemolysin, contains CBS domains</fullName>
    </submittedName>
</protein>
<name>A0A1G7VEE0_9FIRM</name>
<feature type="domain" description="CNNM transmembrane" evidence="13">
    <location>
        <begin position="1"/>
        <end position="169"/>
    </location>
</feature>
<dbReference type="FunFam" id="3.10.580.10:FF:000002">
    <property type="entry name" value="Magnesium/cobalt efflux protein CorC"/>
    <property type="match status" value="1"/>
</dbReference>
<keyword evidence="3" id="KW-1003">Cell membrane</keyword>
<evidence type="ECO:0000256" key="2">
    <source>
        <dbReference type="ARBA" id="ARBA00006337"/>
    </source>
</evidence>
<organism evidence="14 15">
    <name type="scientific">Desulfosporosinus hippei DSM 8344</name>
    <dbReference type="NCBI Taxonomy" id="1121419"/>
    <lineage>
        <taxon>Bacteria</taxon>
        <taxon>Bacillati</taxon>
        <taxon>Bacillota</taxon>
        <taxon>Clostridia</taxon>
        <taxon>Eubacteriales</taxon>
        <taxon>Desulfitobacteriaceae</taxon>
        <taxon>Desulfosporosinus</taxon>
    </lineage>
</organism>
<dbReference type="SMART" id="SM01091">
    <property type="entry name" value="CorC_HlyC"/>
    <property type="match status" value="1"/>
</dbReference>
<dbReference type="PROSITE" id="PS51846">
    <property type="entry name" value="CNNM"/>
    <property type="match status" value="1"/>
</dbReference>
<dbReference type="EMBL" id="FNCP01000004">
    <property type="protein sequence ID" value="SDG58114.1"/>
    <property type="molecule type" value="Genomic_DNA"/>
</dbReference>
<dbReference type="SUPFAM" id="SSF54631">
    <property type="entry name" value="CBS-domain pair"/>
    <property type="match status" value="1"/>
</dbReference>
<keyword evidence="7 9" id="KW-0129">CBS domain</keyword>
<comment type="similarity">
    <text evidence="2">Belongs to the UPF0053 family.</text>
</comment>
<dbReference type="InterPro" id="IPR044751">
    <property type="entry name" value="Ion_transp-like_CBS"/>
</dbReference>
<dbReference type="InterPro" id="IPR051676">
    <property type="entry name" value="UPF0053_domain"/>
</dbReference>
<dbReference type="PANTHER" id="PTHR43099">
    <property type="entry name" value="UPF0053 PROTEIN YRKA"/>
    <property type="match status" value="1"/>
</dbReference>
<dbReference type="STRING" id="1121419.SAMN05443529_10498"/>
<evidence type="ECO:0000259" key="13">
    <source>
        <dbReference type="PROSITE" id="PS51846"/>
    </source>
</evidence>
<dbReference type="InterPro" id="IPR016169">
    <property type="entry name" value="FAD-bd_PCMH_sub2"/>
</dbReference>
<evidence type="ECO:0000313" key="14">
    <source>
        <dbReference type="EMBL" id="SDG58114.1"/>
    </source>
</evidence>
<evidence type="ECO:0000256" key="3">
    <source>
        <dbReference type="ARBA" id="ARBA00022475"/>
    </source>
</evidence>
<sequence>MAELSEAGSPRAKVALDVASQLDAYLSACQLGITLSSLGLGWIGEPAIASLLEPLFAGIAGWNPIYTHTIAITIAFSIISLLHIVLGELVPKSIAIQKAESTALATAGFLKAFYWICYPVIRALNGLANLVLRIWGIEPANEADLSHSEEELRMLVDASQKHGYLDKMEGKLLDNVFEFSDRNASEVMVPRQDMVCIFIQDTFEEILGVIKKYGHTRYVLCDDDKDHVLGLIHMRDIIRLQETPGEKDITKIMREILAVPEGMPISHLVQRMRSQRSHMAIIVDEFGGSAGLVTLEDMLEELVGEIYDEFELEQPQIQKVAEHEYILNGRVLLEEVSEMLEIKLEEDTVSTIGGYVFARVGRKPVKGDLVSFDGFYFEVMEVIGYRIAKVKVMKKSRELKIAESTTEIKQ</sequence>
<dbReference type="InterPro" id="IPR000644">
    <property type="entry name" value="CBS_dom"/>
</dbReference>
<dbReference type="RefSeq" id="WP_242876199.1">
    <property type="nucleotide sequence ID" value="NZ_FNCP01000004.1"/>
</dbReference>
<evidence type="ECO:0000256" key="5">
    <source>
        <dbReference type="ARBA" id="ARBA00022737"/>
    </source>
</evidence>
<evidence type="ECO:0000313" key="15">
    <source>
        <dbReference type="Proteomes" id="UP000198656"/>
    </source>
</evidence>
<dbReference type="PROSITE" id="PS51371">
    <property type="entry name" value="CBS"/>
    <property type="match status" value="2"/>
</dbReference>
<dbReference type="SMART" id="SM00116">
    <property type="entry name" value="CBS"/>
    <property type="match status" value="2"/>
</dbReference>
<dbReference type="Gene3D" id="3.30.465.10">
    <property type="match status" value="1"/>
</dbReference>
<dbReference type="AlphaFoldDB" id="A0A1G7VEE0"/>
<dbReference type="Pfam" id="PF03471">
    <property type="entry name" value="CorC_HlyC"/>
    <property type="match status" value="1"/>
</dbReference>
<keyword evidence="8 10" id="KW-0472">Membrane</keyword>
<dbReference type="InterPro" id="IPR005170">
    <property type="entry name" value="Transptr-assoc_dom"/>
</dbReference>
<comment type="subcellular location">
    <subcellularLocation>
        <location evidence="1">Cell membrane</location>
        <topology evidence="1">Multi-pass membrane protein</topology>
    </subcellularLocation>
</comment>
<evidence type="ECO:0000256" key="8">
    <source>
        <dbReference type="ARBA" id="ARBA00023136"/>
    </source>
</evidence>
<evidence type="ECO:0000256" key="7">
    <source>
        <dbReference type="ARBA" id="ARBA00023122"/>
    </source>
</evidence>